<dbReference type="EMBL" id="JABAGR010000001">
    <property type="protein sequence ID" value="NMF24841.1"/>
    <property type="molecule type" value="Genomic_DNA"/>
</dbReference>
<dbReference type="PANTHER" id="PTHR30472:SF25">
    <property type="entry name" value="ABC TRANSPORTER PERMEASE PROTEIN MJ0876-RELATED"/>
    <property type="match status" value="1"/>
</dbReference>
<keyword evidence="5 8" id="KW-0812">Transmembrane</keyword>
<keyword evidence="6 8" id="KW-1133">Transmembrane helix</keyword>
<dbReference type="Pfam" id="PF01032">
    <property type="entry name" value="FecCD"/>
    <property type="match status" value="1"/>
</dbReference>
<keyword evidence="4" id="KW-1003">Cell membrane</keyword>
<dbReference type="Proteomes" id="UP000565613">
    <property type="component" value="Unassembled WGS sequence"/>
</dbReference>
<evidence type="ECO:0000256" key="3">
    <source>
        <dbReference type="ARBA" id="ARBA00022448"/>
    </source>
</evidence>
<feature type="transmembrane region" description="Helical" evidence="8">
    <location>
        <begin position="250"/>
        <end position="280"/>
    </location>
</feature>
<dbReference type="SUPFAM" id="SSF81345">
    <property type="entry name" value="ABC transporter involved in vitamin B12 uptake, BtuC"/>
    <property type="match status" value="1"/>
</dbReference>
<evidence type="ECO:0000256" key="8">
    <source>
        <dbReference type="SAM" id="Phobius"/>
    </source>
</evidence>
<dbReference type="GO" id="GO:0005886">
    <property type="term" value="C:plasma membrane"/>
    <property type="evidence" value="ECO:0007669"/>
    <property type="project" value="UniProtKB-SubCell"/>
</dbReference>
<dbReference type="InterPro" id="IPR000522">
    <property type="entry name" value="ABC_transptr_permease_BtuC"/>
</dbReference>
<evidence type="ECO:0000313" key="9">
    <source>
        <dbReference type="EMBL" id="NMF24841.1"/>
    </source>
</evidence>
<feature type="transmembrane region" description="Helical" evidence="8">
    <location>
        <begin position="211"/>
        <end position="230"/>
    </location>
</feature>
<reference evidence="9 10" key="1">
    <citation type="submission" date="2020-04" db="EMBL/GenBank/DDBJ databases">
        <authorList>
            <person name="Hitch T.C.A."/>
            <person name="Wylensek D."/>
            <person name="Clavel T."/>
        </authorList>
    </citation>
    <scope>NUCLEOTIDE SEQUENCE [LARGE SCALE GENOMIC DNA]</scope>
    <source>
        <strain evidence="9 10">105184</strain>
    </source>
</reference>
<keyword evidence="3" id="KW-0813">Transport</keyword>
<protein>
    <submittedName>
        <fullName evidence="9">Iron ABC transporter permease</fullName>
    </submittedName>
</protein>
<comment type="caution">
    <text evidence="9">The sequence shown here is derived from an EMBL/GenBank/DDBJ whole genome shotgun (WGS) entry which is preliminary data.</text>
</comment>
<evidence type="ECO:0000313" key="10">
    <source>
        <dbReference type="Proteomes" id="UP000565613"/>
    </source>
</evidence>
<dbReference type="RefSeq" id="WP_170102955.1">
    <property type="nucleotide sequence ID" value="NZ_JABAGR010000001.1"/>
</dbReference>
<dbReference type="Gene3D" id="1.10.3470.10">
    <property type="entry name" value="ABC transporter involved in vitamin B12 uptake, BtuC"/>
    <property type="match status" value="1"/>
</dbReference>
<organism evidence="9 10">
    <name type="scientific">Parafannyhessea umbonata</name>
    <dbReference type="NCBI Taxonomy" id="604330"/>
    <lineage>
        <taxon>Bacteria</taxon>
        <taxon>Bacillati</taxon>
        <taxon>Actinomycetota</taxon>
        <taxon>Coriobacteriia</taxon>
        <taxon>Coriobacteriales</taxon>
        <taxon>Atopobiaceae</taxon>
        <taxon>Parafannyhessea</taxon>
    </lineage>
</organism>
<dbReference type="GO" id="GO:0022857">
    <property type="term" value="F:transmembrane transporter activity"/>
    <property type="evidence" value="ECO:0007669"/>
    <property type="project" value="InterPro"/>
</dbReference>
<comment type="similarity">
    <text evidence="2">Belongs to the binding-protein-dependent transport system permease family. FecCD subfamily.</text>
</comment>
<feature type="transmembrane region" description="Helical" evidence="8">
    <location>
        <begin position="160"/>
        <end position="181"/>
    </location>
</feature>
<comment type="subcellular location">
    <subcellularLocation>
        <location evidence="1">Cell membrane</location>
        <topology evidence="1">Multi-pass membrane protein</topology>
    </subcellularLocation>
</comment>
<evidence type="ECO:0000256" key="5">
    <source>
        <dbReference type="ARBA" id="ARBA00022692"/>
    </source>
</evidence>
<evidence type="ECO:0000256" key="6">
    <source>
        <dbReference type="ARBA" id="ARBA00022989"/>
    </source>
</evidence>
<dbReference type="PANTHER" id="PTHR30472">
    <property type="entry name" value="FERRIC ENTEROBACTIN TRANSPORT SYSTEM PERMEASE PROTEIN"/>
    <property type="match status" value="1"/>
</dbReference>
<feature type="transmembrane region" description="Helical" evidence="8">
    <location>
        <begin position="320"/>
        <end position="339"/>
    </location>
</feature>
<dbReference type="AlphaFoldDB" id="A0A7X9T8I7"/>
<dbReference type="InterPro" id="IPR037294">
    <property type="entry name" value="ABC_BtuC-like"/>
</dbReference>
<sequence>MGRSGSNTTQAARPRGGRLPALALLSLAALAAAALAGLVLGASGVGVADVLALLTGGRLTGTARSILVSIRIPRVLGGLLAGAAFASSGALIQAVLDNPLASPNVIGVNSGAGMAVLLVAALATAGVAVPVPLPVAAFLGALLASGLILAVSSRAGVSRLTVVLAGVAVNAVFGAGMNLVLTVAPNAYVGSSSYLVGGLSGVVLGSLAAPAALIAAGMALALALAARINVLALGHETAHALGVHVRALRAAGLACASLLAGAAVSFCGLIGFVGLMVPHVAKRFVGHDLRRVIPVSALWGATFTVLADVVARTAFAPYELPVGILMALMGGPFFVWLLMRGRGYRDE</sequence>
<dbReference type="FunFam" id="1.10.3470.10:FF:000001">
    <property type="entry name" value="Vitamin B12 ABC transporter permease BtuC"/>
    <property type="match status" value="1"/>
</dbReference>
<evidence type="ECO:0000256" key="7">
    <source>
        <dbReference type="ARBA" id="ARBA00023136"/>
    </source>
</evidence>
<accession>A0A7X9T8I7</accession>
<name>A0A7X9T8I7_9ACTN</name>
<dbReference type="CDD" id="cd06550">
    <property type="entry name" value="TM_ABC_iron-siderophores_like"/>
    <property type="match status" value="1"/>
</dbReference>
<keyword evidence="7 8" id="KW-0472">Membrane</keyword>
<feature type="transmembrane region" description="Helical" evidence="8">
    <location>
        <begin position="72"/>
        <end position="96"/>
    </location>
</feature>
<gene>
    <name evidence="9" type="ORF">HF885_00080</name>
</gene>
<evidence type="ECO:0000256" key="2">
    <source>
        <dbReference type="ARBA" id="ARBA00007935"/>
    </source>
</evidence>
<feature type="transmembrane region" description="Helical" evidence="8">
    <location>
        <begin position="135"/>
        <end position="153"/>
    </location>
</feature>
<evidence type="ECO:0000256" key="4">
    <source>
        <dbReference type="ARBA" id="ARBA00022475"/>
    </source>
</evidence>
<evidence type="ECO:0000256" key="1">
    <source>
        <dbReference type="ARBA" id="ARBA00004651"/>
    </source>
</evidence>
<feature type="transmembrane region" description="Helical" evidence="8">
    <location>
        <begin position="108"/>
        <end position="129"/>
    </location>
</feature>
<proteinExistence type="inferred from homology"/>